<evidence type="ECO:0000313" key="1">
    <source>
        <dbReference type="EMBL" id="KAK7387615.1"/>
    </source>
</evidence>
<dbReference type="EMBL" id="JAYMYS010000007">
    <property type="protein sequence ID" value="KAK7387615.1"/>
    <property type="molecule type" value="Genomic_DNA"/>
</dbReference>
<accession>A0AAN9XBT8</accession>
<proteinExistence type="predicted"/>
<comment type="caution">
    <text evidence="1">The sequence shown here is derived from an EMBL/GenBank/DDBJ whole genome shotgun (WGS) entry which is preliminary data.</text>
</comment>
<reference evidence="1 2" key="1">
    <citation type="submission" date="2024-01" db="EMBL/GenBank/DDBJ databases">
        <title>The genomes of 5 underutilized Papilionoideae crops provide insights into root nodulation and disease resistanc.</title>
        <authorList>
            <person name="Jiang F."/>
        </authorList>
    </citation>
    <scope>NUCLEOTIDE SEQUENCE [LARGE SCALE GENOMIC DNA]</scope>
    <source>
        <strain evidence="1">DUOXIRENSHENG_FW03</strain>
        <tissue evidence="1">Leaves</tissue>
    </source>
</reference>
<protein>
    <submittedName>
        <fullName evidence="1">Uncharacterized protein</fullName>
    </submittedName>
</protein>
<sequence length="79" mass="9763">MTNNLLNNRTSFILLFFWLQKENIWIKKGRDMQHLWKTRPSIITAWSWSWSWSWRSRLHTVAFACLCLLDTWFMYDYTG</sequence>
<organism evidence="1 2">
    <name type="scientific">Psophocarpus tetragonolobus</name>
    <name type="common">Winged bean</name>
    <name type="synonym">Dolichos tetragonolobus</name>
    <dbReference type="NCBI Taxonomy" id="3891"/>
    <lineage>
        <taxon>Eukaryota</taxon>
        <taxon>Viridiplantae</taxon>
        <taxon>Streptophyta</taxon>
        <taxon>Embryophyta</taxon>
        <taxon>Tracheophyta</taxon>
        <taxon>Spermatophyta</taxon>
        <taxon>Magnoliopsida</taxon>
        <taxon>eudicotyledons</taxon>
        <taxon>Gunneridae</taxon>
        <taxon>Pentapetalae</taxon>
        <taxon>rosids</taxon>
        <taxon>fabids</taxon>
        <taxon>Fabales</taxon>
        <taxon>Fabaceae</taxon>
        <taxon>Papilionoideae</taxon>
        <taxon>50 kb inversion clade</taxon>
        <taxon>NPAAA clade</taxon>
        <taxon>indigoferoid/millettioid clade</taxon>
        <taxon>Phaseoleae</taxon>
        <taxon>Psophocarpus</taxon>
    </lineage>
</organism>
<name>A0AAN9XBT8_PSOTE</name>
<evidence type="ECO:0000313" key="2">
    <source>
        <dbReference type="Proteomes" id="UP001386955"/>
    </source>
</evidence>
<dbReference type="AlphaFoldDB" id="A0AAN9XBT8"/>
<dbReference type="Proteomes" id="UP001386955">
    <property type="component" value="Unassembled WGS sequence"/>
</dbReference>
<gene>
    <name evidence="1" type="ORF">VNO78_28534</name>
</gene>
<keyword evidence="2" id="KW-1185">Reference proteome</keyword>